<keyword evidence="3" id="KW-1185">Reference proteome</keyword>
<organism evidence="2 3">
    <name type="scientific">Mollisia scopiformis</name>
    <name type="common">Conifer needle endophyte fungus</name>
    <name type="synonym">Phialocephala scopiformis</name>
    <dbReference type="NCBI Taxonomy" id="149040"/>
    <lineage>
        <taxon>Eukaryota</taxon>
        <taxon>Fungi</taxon>
        <taxon>Dikarya</taxon>
        <taxon>Ascomycota</taxon>
        <taxon>Pezizomycotina</taxon>
        <taxon>Leotiomycetes</taxon>
        <taxon>Helotiales</taxon>
        <taxon>Mollisiaceae</taxon>
        <taxon>Mollisia</taxon>
    </lineage>
</organism>
<gene>
    <name evidence="2" type="ORF">LY89DRAFT_733252</name>
</gene>
<dbReference type="EMBL" id="KQ947414">
    <property type="protein sequence ID" value="KUJ17399.1"/>
    <property type="molecule type" value="Genomic_DNA"/>
</dbReference>
<evidence type="ECO:0000313" key="2">
    <source>
        <dbReference type="EMBL" id="KUJ17399.1"/>
    </source>
</evidence>
<feature type="compositionally biased region" description="Acidic residues" evidence="1">
    <location>
        <begin position="196"/>
        <end position="213"/>
    </location>
</feature>
<proteinExistence type="predicted"/>
<reference evidence="2 3" key="1">
    <citation type="submission" date="2015-10" db="EMBL/GenBank/DDBJ databases">
        <title>Full genome of DAOMC 229536 Phialocephala scopiformis, a fungal endophyte of spruce producing the potent anti-insectan compound rugulosin.</title>
        <authorList>
            <consortium name="DOE Joint Genome Institute"/>
            <person name="Walker A.K."/>
            <person name="Frasz S.L."/>
            <person name="Seifert K.A."/>
            <person name="Miller J.D."/>
            <person name="Mondo S.J."/>
            <person name="Labutti K."/>
            <person name="Lipzen A."/>
            <person name="Dockter R."/>
            <person name="Kennedy M."/>
            <person name="Grigoriev I.V."/>
            <person name="Spatafora J.W."/>
        </authorList>
    </citation>
    <scope>NUCLEOTIDE SEQUENCE [LARGE SCALE GENOMIC DNA]</scope>
    <source>
        <strain evidence="2 3">CBS 120377</strain>
    </source>
</reference>
<protein>
    <submittedName>
        <fullName evidence="2">Uncharacterized protein</fullName>
    </submittedName>
</protein>
<dbReference type="InParanoid" id="A0A194XB75"/>
<feature type="compositionally biased region" description="Basic and acidic residues" evidence="1">
    <location>
        <begin position="251"/>
        <end position="268"/>
    </location>
</feature>
<name>A0A194XB75_MOLSC</name>
<dbReference type="GeneID" id="28829505"/>
<dbReference type="AlphaFoldDB" id="A0A194XB75"/>
<sequence>MAPKKLSTKKKPKETGGWIYTTPSTCKGKSTPFNSYAYNTTHYIIKGELTFQREGVLPVRGSKRKPVTRSQIERDDVGRFQCDIAGIVSAKDIVPIAKGVMFNVMALHARDGEAKFVEGYEVLSCEVRDKLLKRGDISWEVGGEHEGRVDRGVRAEGDVSATVLEGIVLGTGSGNVKKVVVDGMWKMERGRRAQDSSEEESGGEDSGTESEEEVVGHGRRKGKEKEVAKAGPSREKGNGKKAASRSTSRMKGSEKGESSKSKEQASCC</sequence>
<feature type="compositionally biased region" description="Basic and acidic residues" evidence="1">
    <location>
        <begin position="223"/>
        <end position="238"/>
    </location>
</feature>
<accession>A0A194XB75</accession>
<evidence type="ECO:0000313" key="3">
    <source>
        <dbReference type="Proteomes" id="UP000070700"/>
    </source>
</evidence>
<evidence type="ECO:0000256" key="1">
    <source>
        <dbReference type="SAM" id="MobiDB-lite"/>
    </source>
</evidence>
<feature type="region of interest" description="Disordered" evidence="1">
    <location>
        <begin position="189"/>
        <end position="268"/>
    </location>
</feature>
<dbReference type="RefSeq" id="XP_018071754.1">
    <property type="nucleotide sequence ID" value="XM_018219779.1"/>
</dbReference>
<dbReference type="KEGG" id="psco:LY89DRAFT_733252"/>
<dbReference type="Proteomes" id="UP000070700">
    <property type="component" value="Unassembled WGS sequence"/>
</dbReference>